<evidence type="ECO:0000313" key="1">
    <source>
        <dbReference type="EMBL" id="CDO09996.1"/>
    </source>
</evidence>
<protein>
    <recommendedName>
        <fullName evidence="3">ESX-1 secretion-associated protein</fullName>
    </recommendedName>
</protein>
<dbReference type="RefSeq" id="WP_036401987.1">
    <property type="nucleotide sequence ID" value="NZ_CCBB010000003.1"/>
</dbReference>
<proteinExistence type="predicted"/>
<evidence type="ECO:0000313" key="2">
    <source>
        <dbReference type="Proteomes" id="UP000028870"/>
    </source>
</evidence>
<keyword evidence="2" id="KW-1185">Reference proteome</keyword>
<dbReference type="OrthoDB" id="9941832at2"/>
<gene>
    <name evidence="1" type="ORF">BN977_04826</name>
</gene>
<dbReference type="STRING" id="258533.BN977_04826"/>
<organism evidence="1 2">
    <name type="scientific">Mycolicibacterium cosmeticum</name>
    <dbReference type="NCBI Taxonomy" id="258533"/>
    <lineage>
        <taxon>Bacteria</taxon>
        <taxon>Bacillati</taxon>
        <taxon>Actinomycetota</taxon>
        <taxon>Actinomycetes</taxon>
        <taxon>Mycobacteriales</taxon>
        <taxon>Mycobacteriaceae</taxon>
        <taxon>Mycolicibacterium</taxon>
    </lineage>
</organism>
<evidence type="ECO:0008006" key="3">
    <source>
        <dbReference type="Google" id="ProtNLM"/>
    </source>
</evidence>
<reference evidence="1" key="2">
    <citation type="submission" date="2014-03" db="EMBL/GenBank/DDBJ databases">
        <authorList>
            <person name="Urmite Genomes"/>
        </authorList>
    </citation>
    <scope>NUCLEOTIDE SEQUENCE</scope>
    <source>
        <strain evidence="1">DSM 44829</strain>
    </source>
</reference>
<accession>W9B5G5</accession>
<dbReference type="EMBL" id="CCBB010000003">
    <property type="protein sequence ID" value="CDO09996.1"/>
    <property type="molecule type" value="Genomic_DNA"/>
</dbReference>
<reference evidence="1" key="1">
    <citation type="submission" date="2014-03" db="EMBL/GenBank/DDBJ databases">
        <title>Draft Genome Sequence of Mycobacterium cosmeticum DSM 44829.</title>
        <authorList>
            <person name="Croce O."/>
            <person name="Robert C."/>
            <person name="Raoult D."/>
            <person name="Drancourt M."/>
        </authorList>
    </citation>
    <scope>NUCLEOTIDE SEQUENCE [LARGE SCALE GENOMIC DNA]</scope>
    <source>
        <strain evidence="1">DSM 44829</strain>
    </source>
</reference>
<sequence>MHADTAAIDRSGLALGRTAAELEALAATLPAIADTAPALFGPVADALLTALREAIADTTRAATELGAHLGLAEQTAGRIATSYRDSENRVGQAISALGG</sequence>
<comment type="caution">
    <text evidence="1">The sequence shown here is derived from an EMBL/GenBank/DDBJ whole genome shotgun (WGS) entry which is preliminary data.</text>
</comment>
<dbReference type="AlphaFoldDB" id="W9B5G5"/>
<name>W9B5G5_MYCCO</name>
<dbReference type="Proteomes" id="UP000028870">
    <property type="component" value="Unassembled WGS sequence"/>
</dbReference>